<feature type="compositionally biased region" description="Polar residues" evidence="2">
    <location>
        <begin position="1"/>
        <end position="14"/>
    </location>
</feature>
<evidence type="ECO:0000256" key="2">
    <source>
        <dbReference type="SAM" id="MobiDB-lite"/>
    </source>
</evidence>
<feature type="coiled-coil region" evidence="1">
    <location>
        <begin position="25"/>
        <end position="52"/>
    </location>
</feature>
<sequence>MENENIENLNSPNEENAGELENLDADALKEKFQKLDEEHKKLSETNRQLFERAKKAEGFEKKDDKWVKIEKKEKPKVEKSEPDKEFGLLEKSFLRSADIIDEDEIGLVKKLMEETGKEIDVLIETKYFKSELEELRAKKTIEKATTDIKGGRGETKAVNTPEYWIAKGTPPTAEQVPDRKTRAKIARAMMASAATGGKKFYND</sequence>
<feature type="region of interest" description="Disordered" evidence="2">
    <location>
        <begin position="1"/>
        <end position="23"/>
    </location>
</feature>
<reference evidence="3" key="1">
    <citation type="submission" date="2020-03" db="EMBL/GenBank/DDBJ databases">
        <title>The deep terrestrial virosphere.</title>
        <authorList>
            <person name="Holmfeldt K."/>
            <person name="Nilsson E."/>
            <person name="Simone D."/>
            <person name="Lopez-Fernandez M."/>
            <person name="Wu X."/>
            <person name="de Brujin I."/>
            <person name="Lundin D."/>
            <person name="Andersson A."/>
            <person name="Bertilsson S."/>
            <person name="Dopson M."/>
        </authorList>
    </citation>
    <scope>NUCLEOTIDE SEQUENCE</scope>
    <source>
        <strain evidence="3">TM448B01816</strain>
    </source>
</reference>
<accession>A0A6M3XQA1</accession>
<evidence type="ECO:0008006" key="4">
    <source>
        <dbReference type="Google" id="ProtNLM"/>
    </source>
</evidence>
<dbReference type="AlphaFoldDB" id="A0A6M3XQA1"/>
<protein>
    <recommendedName>
        <fullName evidence="4">Scaffolding protein</fullName>
    </recommendedName>
</protein>
<gene>
    <name evidence="3" type="ORF">TM448B01816_0002</name>
</gene>
<organism evidence="3">
    <name type="scientific">viral metagenome</name>
    <dbReference type="NCBI Taxonomy" id="1070528"/>
    <lineage>
        <taxon>unclassified sequences</taxon>
        <taxon>metagenomes</taxon>
        <taxon>organismal metagenomes</taxon>
    </lineage>
</organism>
<keyword evidence="1" id="KW-0175">Coiled coil</keyword>
<evidence type="ECO:0000256" key="1">
    <source>
        <dbReference type="SAM" id="Coils"/>
    </source>
</evidence>
<name>A0A6M3XQA1_9ZZZZ</name>
<dbReference type="EMBL" id="MT144827">
    <property type="protein sequence ID" value="QJI00079.1"/>
    <property type="molecule type" value="Genomic_DNA"/>
</dbReference>
<proteinExistence type="predicted"/>
<evidence type="ECO:0000313" key="3">
    <source>
        <dbReference type="EMBL" id="QJI00079.1"/>
    </source>
</evidence>